<evidence type="ECO:0000313" key="2">
    <source>
        <dbReference type="EMBL" id="SFH37280.1"/>
    </source>
</evidence>
<protein>
    <submittedName>
        <fullName evidence="2">Uncharacterized protein</fullName>
    </submittedName>
</protein>
<dbReference type="Proteomes" id="UP000199681">
    <property type="component" value="Unassembled WGS sequence"/>
</dbReference>
<proteinExistence type="predicted"/>
<evidence type="ECO:0000256" key="1">
    <source>
        <dbReference type="SAM" id="MobiDB-lite"/>
    </source>
</evidence>
<feature type="region of interest" description="Disordered" evidence="1">
    <location>
        <begin position="1"/>
        <end position="44"/>
    </location>
</feature>
<organism evidence="2 3">
    <name type="scientific">Cryobacterium levicorallinum</name>
    <dbReference type="NCBI Taxonomy" id="995038"/>
    <lineage>
        <taxon>Bacteria</taxon>
        <taxon>Bacillati</taxon>
        <taxon>Actinomycetota</taxon>
        <taxon>Actinomycetes</taxon>
        <taxon>Micrococcales</taxon>
        <taxon>Microbacteriaceae</taxon>
        <taxon>Cryobacterium</taxon>
    </lineage>
</organism>
<dbReference type="EMBL" id="FOPW01000004">
    <property type="protein sequence ID" value="SFH37280.1"/>
    <property type="molecule type" value="Genomic_DNA"/>
</dbReference>
<name>A0ABY1EBJ8_9MICO</name>
<comment type="caution">
    <text evidence="2">The sequence shown here is derived from an EMBL/GenBank/DDBJ whole genome shotgun (WGS) entry which is preliminary data.</text>
</comment>
<evidence type="ECO:0000313" key="3">
    <source>
        <dbReference type="Proteomes" id="UP000199681"/>
    </source>
</evidence>
<reference evidence="2 3" key="1">
    <citation type="submission" date="2016-10" db="EMBL/GenBank/DDBJ databases">
        <authorList>
            <person name="Varghese N."/>
            <person name="Submissions S."/>
        </authorList>
    </citation>
    <scope>NUCLEOTIDE SEQUENCE [LARGE SCALE GENOMIC DNA]</scope>
    <source>
        <strain evidence="2 3">GMCC 1.11211</strain>
    </source>
</reference>
<gene>
    <name evidence="2" type="ORF">SAMN05216274_10449</name>
</gene>
<accession>A0ABY1EBJ8</accession>
<sequence length="44" mass="4960">MKTNDLQHAGHQLDTRLRPMPSGRDSPPVQHRCVVDLSPDEVPK</sequence>
<keyword evidence="3" id="KW-1185">Reference proteome</keyword>